<reference evidence="3 4" key="1">
    <citation type="submission" date="2019-11" db="EMBL/GenBank/DDBJ databases">
        <title>Pseudooceanicola pacifica sp. nov., isolated from deep-sea sediment of the Pacific Ocean.</title>
        <authorList>
            <person name="Lyu L."/>
        </authorList>
    </citation>
    <scope>NUCLEOTIDE SEQUENCE [LARGE SCALE GENOMIC DNA]</scope>
    <source>
        <strain evidence="3 4">216_PA32_1</strain>
    </source>
</reference>
<dbReference type="PANTHER" id="PTHR35901">
    <property type="entry name" value="RIBONUCLEASE VAPC3"/>
    <property type="match status" value="1"/>
</dbReference>
<evidence type="ECO:0000313" key="3">
    <source>
        <dbReference type="EMBL" id="MWB78502.1"/>
    </source>
</evidence>
<dbReference type="InterPro" id="IPR051619">
    <property type="entry name" value="TypeII_TA_RNase_PINc/VapC"/>
</dbReference>
<dbReference type="Pfam" id="PF01850">
    <property type="entry name" value="PIN"/>
    <property type="match status" value="1"/>
</dbReference>
<protein>
    <submittedName>
        <fullName evidence="3">PIN domain-containing protein</fullName>
    </submittedName>
</protein>
<dbReference type="InterPro" id="IPR002716">
    <property type="entry name" value="PIN_dom"/>
</dbReference>
<evidence type="ECO:0000259" key="2">
    <source>
        <dbReference type="Pfam" id="PF01850"/>
    </source>
</evidence>
<feature type="domain" description="PIN" evidence="2">
    <location>
        <begin position="8"/>
        <end position="124"/>
    </location>
</feature>
<proteinExistence type="predicted"/>
<sequence>MTGGESFVVDTSVAIKWIVDEEDSDKAELLQGADMVAPALFRIEASNVLRTLVSKQVLANERAIDLFLFLQTAPVTIIDADELLERRALDLALALEHPIYDCVYLALAERMDRQLITADRRFIKALSGTEHASRALALDTLGSAVQEEVRL</sequence>
<gene>
    <name evidence="3" type="ORF">GLS40_10735</name>
</gene>
<dbReference type="Proteomes" id="UP000443843">
    <property type="component" value="Unassembled WGS sequence"/>
</dbReference>
<evidence type="ECO:0000313" key="4">
    <source>
        <dbReference type="Proteomes" id="UP000443843"/>
    </source>
</evidence>
<dbReference type="PANTHER" id="PTHR35901:SF1">
    <property type="entry name" value="EXONUCLEASE VAPC9"/>
    <property type="match status" value="1"/>
</dbReference>
<dbReference type="Gene3D" id="3.40.50.1010">
    <property type="entry name" value="5'-nuclease"/>
    <property type="match status" value="1"/>
</dbReference>
<name>A0A844WDL0_9RHOB</name>
<dbReference type="SUPFAM" id="SSF88723">
    <property type="entry name" value="PIN domain-like"/>
    <property type="match status" value="1"/>
</dbReference>
<dbReference type="CDD" id="cd09873">
    <property type="entry name" value="PIN_Pae0151-like"/>
    <property type="match status" value="1"/>
</dbReference>
<comment type="caution">
    <text evidence="3">The sequence shown here is derived from an EMBL/GenBank/DDBJ whole genome shotgun (WGS) entry which is preliminary data.</text>
</comment>
<keyword evidence="1" id="KW-0460">Magnesium</keyword>
<dbReference type="AlphaFoldDB" id="A0A844WDL0"/>
<dbReference type="InterPro" id="IPR044153">
    <property type="entry name" value="PIN_Pae0151-like"/>
</dbReference>
<evidence type="ECO:0000256" key="1">
    <source>
        <dbReference type="ARBA" id="ARBA00022842"/>
    </source>
</evidence>
<dbReference type="InterPro" id="IPR029060">
    <property type="entry name" value="PIN-like_dom_sf"/>
</dbReference>
<dbReference type="RefSeq" id="WP_160382719.1">
    <property type="nucleotide sequence ID" value="NZ_WNXQ01000005.1"/>
</dbReference>
<organism evidence="3 4">
    <name type="scientific">Pseudooceanicola pacificus</name>
    <dbReference type="NCBI Taxonomy" id="2676438"/>
    <lineage>
        <taxon>Bacteria</taxon>
        <taxon>Pseudomonadati</taxon>
        <taxon>Pseudomonadota</taxon>
        <taxon>Alphaproteobacteria</taxon>
        <taxon>Rhodobacterales</taxon>
        <taxon>Paracoccaceae</taxon>
        <taxon>Pseudooceanicola</taxon>
    </lineage>
</organism>
<dbReference type="EMBL" id="WNXQ01000005">
    <property type="protein sequence ID" value="MWB78502.1"/>
    <property type="molecule type" value="Genomic_DNA"/>
</dbReference>
<accession>A0A844WDL0</accession>
<keyword evidence="4" id="KW-1185">Reference proteome</keyword>